<sequence>MSDDSLIVPKTLKSVHLWVHPEGRVPCGIFLQPTTADEAVAGEHPIDLLNKPEPFLVCRCGQQGDRQTRFYSKNAIVRVDYSESPQQTLTPGVRIRAEFQLMDGALFHGEIREDLPPDRQRLLDYMNVHTDRFVRLFLEQDNVTLINKAYIMRVVPLGD</sequence>
<dbReference type="Proteomes" id="UP000243807">
    <property type="component" value="Chromosome"/>
</dbReference>
<dbReference type="EMBL" id="CP019434">
    <property type="protein sequence ID" value="APZ42121.1"/>
    <property type="molecule type" value="Genomic_DNA"/>
</dbReference>
<proteinExistence type="predicted"/>
<reference evidence="1 2" key="1">
    <citation type="submission" date="2017-01" db="EMBL/GenBank/DDBJ databases">
        <title>Draft sequence of Acidihalobacter ferrooxidans strain DSM 14175 (strain V8).</title>
        <authorList>
            <person name="Khaleque H.N."/>
            <person name="Ramsay J.P."/>
            <person name="Murphy R.J.T."/>
            <person name="Kaksonen A.H."/>
            <person name="Boxall N.J."/>
            <person name="Watkin E.L.J."/>
        </authorList>
    </citation>
    <scope>NUCLEOTIDE SEQUENCE [LARGE SCALE GENOMIC DNA]</scope>
    <source>
        <strain evidence="1 2">V8</strain>
    </source>
</reference>
<dbReference type="AlphaFoldDB" id="A0A1P8UE32"/>
<protein>
    <submittedName>
        <fullName evidence="1">Uncharacterized protein</fullName>
    </submittedName>
</protein>
<dbReference type="RefSeq" id="WP_076835544.1">
    <property type="nucleotide sequence ID" value="NZ_CP019434.1"/>
</dbReference>
<evidence type="ECO:0000313" key="1">
    <source>
        <dbReference type="EMBL" id="APZ42121.1"/>
    </source>
</evidence>
<dbReference type="OrthoDB" id="5782580at2"/>
<evidence type="ECO:0000313" key="2">
    <source>
        <dbReference type="Proteomes" id="UP000243807"/>
    </source>
</evidence>
<dbReference type="STRING" id="1765967.BW247_02595"/>
<gene>
    <name evidence="1" type="ORF">BW247_02595</name>
</gene>
<keyword evidence="2" id="KW-1185">Reference proteome</keyword>
<name>A0A1P8UE32_9GAMM</name>
<dbReference type="KEGG" id="afy:BW247_02595"/>
<accession>A0A1P8UE32</accession>
<organism evidence="1 2">
    <name type="scientific">Acidihalobacter ferrooxydans</name>
    <dbReference type="NCBI Taxonomy" id="1765967"/>
    <lineage>
        <taxon>Bacteria</taxon>
        <taxon>Pseudomonadati</taxon>
        <taxon>Pseudomonadota</taxon>
        <taxon>Gammaproteobacteria</taxon>
        <taxon>Chromatiales</taxon>
        <taxon>Ectothiorhodospiraceae</taxon>
        <taxon>Acidihalobacter</taxon>
    </lineage>
</organism>